<dbReference type="EMBL" id="VSRR010007960">
    <property type="protein sequence ID" value="MPC47853.1"/>
    <property type="molecule type" value="Genomic_DNA"/>
</dbReference>
<reference evidence="2 3" key="1">
    <citation type="submission" date="2019-05" db="EMBL/GenBank/DDBJ databases">
        <title>Another draft genome of Portunus trituberculatus and its Hox gene families provides insights of decapod evolution.</title>
        <authorList>
            <person name="Jeong J.-H."/>
            <person name="Song I."/>
            <person name="Kim S."/>
            <person name="Choi T."/>
            <person name="Kim D."/>
            <person name="Ryu S."/>
            <person name="Kim W."/>
        </authorList>
    </citation>
    <scope>NUCLEOTIDE SEQUENCE [LARGE SCALE GENOMIC DNA]</scope>
    <source>
        <tissue evidence="2">Muscle</tissue>
    </source>
</reference>
<feature type="compositionally biased region" description="Basic and acidic residues" evidence="1">
    <location>
        <begin position="25"/>
        <end position="43"/>
    </location>
</feature>
<evidence type="ECO:0000256" key="1">
    <source>
        <dbReference type="SAM" id="MobiDB-lite"/>
    </source>
</evidence>
<accession>A0A5B7FS60</accession>
<evidence type="ECO:0000313" key="3">
    <source>
        <dbReference type="Proteomes" id="UP000324222"/>
    </source>
</evidence>
<sequence length="101" mass="11539">MGKRVNKCSVIKETESSTARRRTHSPHEARSRNTHQHNEDKRTTPHSQLPSCATFSLASMTPRHSGYDTRENCLGFSYAFINTQLIEKDRFSYVVTIDLAP</sequence>
<feature type="region of interest" description="Disordered" evidence="1">
    <location>
        <begin position="1"/>
        <end position="50"/>
    </location>
</feature>
<dbReference type="Proteomes" id="UP000324222">
    <property type="component" value="Unassembled WGS sequence"/>
</dbReference>
<evidence type="ECO:0000313" key="2">
    <source>
        <dbReference type="EMBL" id="MPC47853.1"/>
    </source>
</evidence>
<dbReference type="AlphaFoldDB" id="A0A5B7FS60"/>
<keyword evidence="3" id="KW-1185">Reference proteome</keyword>
<protein>
    <submittedName>
        <fullName evidence="2">Uncharacterized protein</fullName>
    </submittedName>
</protein>
<organism evidence="2 3">
    <name type="scientific">Portunus trituberculatus</name>
    <name type="common">Swimming crab</name>
    <name type="synonym">Neptunus trituberculatus</name>
    <dbReference type="NCBI Taxonomy" id="210409"/>
    <lineage>
        <taxon>Eukaryota</taxon>
        <taxon>Metazoa</taxon>
        <taxon>Ecdysozoa</taxon>
        <taxon>Arthropoda</taxon>
        <taxon>Crustacea</taxon>
        <taxon>Multicrustacea</taxon>
        <taxon>Malacostraca</taxon>
        <taxon>Eumalacostraca</taxon>
        <taxon>Eucarida</taxon>
        <taxon>Decapoda</taxon>
        <taxon>Pleocyemata</taxon>
        <taxon>Brachyura</taxon>
        <taxon>Eubrachyura</taxon>
        <taxon>Portunoidea</taxon>
        <taxon>Portunidae</taxon>
        <taxon>Portuninae</taxon>
        <taxon>Portunus</taxon>
    </lineage>
</organism>
<comment type="caution">
    <text evidence="2">The sequence shown here is derived from an EMBL/GenBank/DDBJ whole genome shotgun (WGS) entry which is preliminary data.</text>
</comment>
<name>A0A5B7FS60_PORTR</name>
<gene>
    <name evidence="2" type="ORF">E2C01_041612</name>
</gene>
<proteinExistence type="predicted"/>